<gene>
    <name evidence="2" type="ORF">SAMN05444167_1379</name>
</gene>
<keyword evidence="1" id="KW-0732">Signal</keyword>
<dbReference type="OrthoDB" id="116075at2"/>
<accession>A0A1G7IB77</accession>
<name>A0A1G7IB77_9BACT</name>
<dbReference type="AlphaFoldDB" id="A0A1G7IB77"/>
<dbReference type="Proteomes" id="UP000182427">
    <property type="component" value="Chromosome I"/>
</dbReference>
<protein>
    <recommendedName>
        <fullName evidence="4">Outer membrane protein beta-barrel domain-containing protein</fullName>
    </recommendedName>
</protein>
<evidence type="ECO:0008006" key="4">
    <source>
        <dbReference type="Google" id="ProtNLM"/>
    </source>
</evidence>
<feature type="chain" id="PRO_5009241368" description="Outer membrane protein beta-barrel domain-containing protein" evidence="1">
    <location>
        <begin position="20"/>
        <end position="193"/>
    </location>
</feature>
<proteinExistence type="predicted"/>
<reference evidence="2 3" key="1">
    <citation type="submission" date="2016-10" db="EMBL/GenBank/DDBJ databases">
        <authorList>
            <person name="de Groot N.N."/>
        </authorList>
    </citation>
    <scope>NUCLEOTIDE SEQUENCE [LARGE SCALE GENOMIC DNA]</scope>
    <source>
        <strain evidence="2 3">GAS232</strain>
    </source>
</reference>
<feature type="signal peptide" evidence="1">
    <location>
        <begin position="1"/>
        <end position="19"/>
    </location>
</feature>
<dbReference type="RefSeq" id="WP_083344488.1">
    <property type="nucleotide sequence ID" value="NZ_LT629690.1"/>
</dbReference>
<organism evidence="2 3">
    <name type="scientific">Terriglobus roseus</name>
    <dbReference type="NCBI Taxonomy" id="392734"/>
    <lineage>
        <taxon>Bacteria</taxon>
        <taxon>Pseudomonadati</taxon>
        <taxon>Acidobacteriota</taxon>
        <taxon>Terriglobia</taxon>
        <taxon>Terriglobales</taxon>
        <taxon>Acidobacteriaceae</taxon>
        <taxon>Terriglobus</taxon>
    </lineage>
</organism>
<evidence type="ECO:0000313" key="2">
    <source>
        <dbReference type="EMBL" id="SDF09756.1"/>
    </source>
</evidence>
<keyword evidence="3" id="KW-1185">Reference proteome</keyword>
<dbReference type="EMBL" id="LT629690">
    <property type="protein sequence ID" value="SDF09756.1"/>
    <property type="molecule type" value="Genomic_DNA"/>
</dbReference>
<evidence type="ECO:0000313" key="3">
    <source>
        <dbReference type="Proteomes" id="UP000182427"/>
    </source>
</evidence>
<sequence length="193" mass="20482">MKLVVSLFAAASLCVAAHAQMHDNSLQVGLRYSATAANAPPGSCGCFILQGGAIEASIPILPHVRAVVEAAGGTVDRVPASTRGLSEITLLAGPRYTVPIHRIRINAQALFGAVRGFDSDFIVATNTHTDTSTNLAMAIGGSIDLPLSHAVLLRPVQIDYLQTNLPNGIDDRQRNIRFGAGVVFRIHLPNNRR</sequence>
<evidence type="ECO:0000256" key="1">
    <source>
        <dbReference type="SAM" id="SignalP"/>
    </source>
</evidence>